<protein>
    <submittedName>
        <fullName evidence="2">Energy transducer TonB</fullName>
    </submittedName>
</protein>
<evidence type="ECO:0000313" key="3">
    <source>
        <dbReference type="Proteomes" id="UP001597512"/>
    </source>
</evidence>
<sequence length="191" mass="21575">MASKVPLESASELSQKRLSTVQPSIFSMKFTFLALFLLLAETSFCQSVTDSLLLRDNQDFLMYTQRNVQFPQNAIRKGATAKVYVGFKLDEQGMIQDIIVLNPQPTSYTFEKEIIATFKRLPKQASSYQGDYALVYSFGYRNEPENSVLATSLDQKLIGHRQLLPEVKLSVSVSRPQRQASIANMFQLSSN</sequence>
<keyword evidence="3" id="KW-1185">Reference proteome</keyword>
<gene>
    <name evidence="2" type="ORF">ACFS25_27575</name>
</gene>
<name>A0ABW6AT37_9BACT</name>
<dbReference type="Pfam" id="PF03544">
    <property type="entry name" value="TonB_C"/>
    <property type="match status" value="1"/>
</dbReference>
<dbReference type="Gene3D" id="3.30.1150.10">
    <property type="match status" value="1"/>
</dbReference>
<dbReference type="EMBL" id="JBHUOM010000036">
    <property type="protein sequence ID" value="MFD2937563.1"/>
    <property type="molecule type" value="Genomic_DNA"/>
</dbReference>
<organism evidence="2 3">
    <name type="scientific">Spirosoma flavum</name>
    <dbReference type="NCBI Taxonomy" id="2048557"/>
    <lineage>
        <taxon>Bacteria</taxon>
        <taxon>Pseudomonadati</taxon>
        <taxon>Bacteroidota</taxon>
        <taxon>Cytophagia</taxon>
        <taxon>Cytophagales</taxon>
        <taxon>Cytophagaceae</taxon>
        <taxon>Spirosoma</taxon>
    </lineage>
</organism>
<evidence type="ECO:0000259" key="1">
    <source>
        <dbReference type="Pfam" id="PF03544"/>
    </source>
</evidence>
<evidence type="ECO:0000313" key="2">
    <source>
        <dbReference type="EMBL" id="MFD2937563.1"/>
    </source>
</evidence>
<reference evidence="3" key="1">
    <citation type="journal article" date="2019" name="Int. J. Syst. Evol. Microbiol.">
        <title>The Global Catalogue of Microorganisms (GCM) 10K type strain sequencing project: providing services to taxonomists for standard genome sequencing and annotation.</title>
        <authorList>
            <consortium name="The Broad Institute Genomics Platform"/>
            <consortium name="The Broad Institute Genome Sequencing Center for Infectious Disease"/>
            <person name="Wu L."/>
            <person name="Ma J."/>
        </authorList>
    </citation>
    <scope>NUCLEOTIDE SEQUENCE [LARGE SCALE GENOMIC DNA]</scope>
    <source>
        <strain evidence="3">KCTC 52490</strain>
    </source>
</reference>
<comment type="caution">
    <text evidence="2">The sequence shown here is derived from an EMBL/GenBank/DDBJ whole genome shotgun (WGS) entry which is preliminary data.</text>
</comment>
<feature type="domain" description="TonB C-terminal" evidence="1">
    <location>
        <begin position="67"/>
        <end position="129"/>
    </location>
</feature>
<dbReference type="InterPro" id="IPR037682">
    <property type="entry name" value="TonB_C"/>
</dbReference>
<dbReference type="RefSeq" id="WP_381507768.1">
    <property type="nucleotide sequence ID" value="NZ_JBHUOM010000036.1"/>
</dbReference>
<dbReference type="Proteomes" id="UP001597512">
    <property type="component" value="Unassembled WGS sequence"/>
</dbReference>
<dbReference type="SUPFAM" id="SSF74653">
    <property type="entry name" value="TolA/TonB C-terminal domain"/>
    <property type="match status" value="1"/>
</dbReference>
<accession>A0ABW6AT37</accession>
<proteinExistence type="predicted"/>